<dbReference type="EMBL" id="JAQQXT010000006">
    <property type="protein sequence ID" value="MDC8772161.1"/>
    <property type="molecule type" value="Genomic_DNA"/>
</dbReference>
<name>A0ABT5KE18_9BURK</name>
<proteinExistence type="predicted"/>
<dbReference type="InterPro" id="IPR018638">
    <property type="entry name" value="DUF2061_membrane"/>
</dbReference>
<feature type="domain" description="DUF2061" evidence="1">
    <location>
        <begin position="1"/>
        <end position="51"/>
    </location>
</feature>
<dbReference type="Pfam" id="PF09834">
    <property type="entry name" value="DUF2061"/>
    <property type="match status" value="1"/>
</dbReference>
<sequence>MAKTASFGVLHLGTSFGVTYTLTGNIAIAGAVTFIEPLVNTVMHHFFEKYWGHPALLAWWARRGRPSEVVNPA</sequence>
<evidence type="ECO:0000313" key="2">
    <source>
        <dbReference type="EMBL" id="MDC8772161.1"/>
    </source>
</evidence>
<accession>A0ABT5KE18</accession>
<comment type="caution">
    <text evidence="2">The sequence shown here is derived from an EMBL/GenBank/DDBJ whole genome shotgun (WGS) entry which is preliminary data.</text>
</comment>
<keyword evidence="3" id="KW-1185">Reference proteome</keyword>
<gene>
    <name evidence="2" type="ORF">PRZ03_11320</name>
</gene>
<organism evidence="2 3">
    <name type="scientific">Roseateles albus</name>
    <dbReference type="NCBI Taxonomy" id="2987525"/>
    <lineage>
        <taxon>Bacteria</taxon>
        <taxon>Pseudomonadati</taxon>
        <taxon>Pseudomonadota</taxon>
        <taxon>Betaproteobacteria</taxon>
        <taxon>Burkholderiales</taxon>
        <taxon>Sphaerotilaceae</taxon>
        <taxon>Roseateles</taxon>
    </lineage>
</organism>
<evidence type="ECO:0000313" key="3">
    <source>
        <dbReference type="Proteomes" id="UP001221189"/>
    </source>
</evidence>
<reference evidence="2 3" key="1">
    <citation type="submission" date="2022-10" db="EMBL/GenBank/DDBJ databases">
        <title>Paucibacter sp. hw1 Genome sequencing.</title>
        <authorList>
            <person name="Park S."/>
        </authorList>
    </citation>
    <scope>NUCLEOTIDE SEQUENCE [LARGE SCALE GENOMIC DNA]</scope>
    <source>
        <strain evidence="3">hw1</strain>
    </source>
</reference>
<dbReference type="Proteomes" id="UP001221189">
    <property type="component" value="Unassembled WGS sequence"/>
</dbReference>
<evidence type="ECO:0000259" key="1">
    <source>
        <dbReference type="Pfam" id="PF09834"/>
    </source>
</evidence>
<dbReference type="RefSeq" id="WP_263532745.1">
    <property type="nucleotide sequence ID" value="NZ_JAQQXT010000006.1"/>
</dbReference>
<protein>
    <submittedName>
        <fullName evidence="2">DUF2061 domain-containing protein</fullName>
    </submittedName>
</protein>